<dbReference type="SMART" id="SM00292">
    <property type="entry name" value="BRCT"/>
    <property type="match status" value="1"/>
</dbReference>
<evidence type="ECO:0000256" key="5">
    <source>
        <dbReference type="SAM" id="MobiDB-lite"/>
    </source>
</evidence>
<feature type="compositionally biased region" description="Basic and acidic residues" evidence="5">
    <location>
        <begin position="590"/>
        <end position="602"/>
    </location>
</feature>
<comment type="caution">
    <text evidence="7">The sequence shown here is derived from an EMBL/GenBank/DDBJ whole genome shotgun (WGS) entry which is preliminary data.</text>
</comment>
<dbReference type="GO" id="GO:0030687">
    <property type="term" value="C:preribosome, large subunit precursor"/>
    <property type="evidence" value="ECO:0007669"/>
    <property type="project" value="UniProtKB-UniRule"/>
</dbReference>
<keyword evidence="2 4" id="KW-0698">rRNA processing</keyword>
<comment type="similarity">
    <text evidence="4">Belongs to the pescadillo family.</text>
</comment>
<dbReference type="OMA" id="QKVTWIV"/>
<organism evidence="7 8">
    <name type="scientific">Sorghum bicolor</name>
    <name type="common">Sorghum</name>
    <name type="synonym">Sorghum vulgare</name>
    <dbReference type="NCBI Taxonomy" id="4558"/>
    <lineage>
        <taxon>Eukaryota</taxon>
        <taxon>Viridiplantae</taxon>
        <taxon>Streptophyta</taxon>
        <taxon>Embryophyta</taxon>
        <taxon>Tracheophyta</taxon>
        <taxon>Spermatophyta</taxon>
        <taxon>Magnoliopsida</taxon>
        <taxon>Liliopsida</taxon>
        <taxon>Poales</taxon>
        <taxon>Poaceae</taxon>
        <taxon>PACMAD clade</taxon>
        <taxon>Panicoideae</taxon>
        <taxon>Andropogonodae</taxon>
        <taxon>Andropogoneae</taxon>
        <taxon>Sorghinae</taxon>
        <taxon>Sorghum</taxon>
    </lineage>
</organism>
<feature type="domain" description="BRCT" evidence="6">
    <location>
        <begin position="352"/>
        <end position="442"/>
    </location>
</feature>
<evidence type="ECO:0000313" key="8">
    <source>
        <dbReference type="Proteomes" id="UP000807115"/>
    </source>
</evidence>
<dbReference type="SUPFAM" id="SSF52113">
    <property type="entry name" value="BRCT domain"/>
    <property type="match status" value="1"/>
</dbReference>
<dbReference type="GO" id="GO:0043021">
    <property type="term" value="F:ribonucleoprotein complex binding"/>
    <property type="evidence" value="ECO:0007669"/>
    <property type="project" value="UniProtKB-UniRule"/>
</dbReference>
<protein>
    <recommendedName>
        <fullName evidence="4">Pescadillo homolog</fullName>
    </recommendedName>
</protein>
<dbReference type="AlphaFoldDB" id="A0A921UZZ0"/>
<dbReference type="OrthoDB" id="10264910at2759"/>
<dbReference type="InterPro" id="IPR010613">
    <property type="entry name" value="PES"/>
</dbReference>
<dbReference type="PANTHER" id="PTHR12221:SF6">
    <property type="entry name" value="PESCADILLO HOMOLOG"/>
    <property type="match status" value="1"/>
</dbReference>
<dbReference type="Pfam" id="PF16589">
    <property type="entry name" value="BRCT_2"/>
    <property type="match status" value="1"/>
</dbReference>
<evidence type="ECO:0000313" key="7">
    <source>
        <dbReference type="EMBL" id="KAG0548036.1"/>
    </source>
</evidence>
<evidence type="ECO:0000256" key="2">
    <source>
        <dbReference type="ARBA" id="ARBA00022552"/>
    </source>
</evidence>
<sequence length="619" mass="70855">MPKHYRPAGKKKEGNAAKYITRTKAVNYLQVSLAIFRKLCILKGVFPRQPKKKVEGNHKTYYHTKDIAFLAHDPLIEKFREIKVHRRKVKKAVAKKNRDLADRLLNRPPTYKLDRLVLERYPTFVDALRDLDDCLTMVHLFAALPAVDGERVEVKRIHNCRRLSHEWQAYISRTHSLRKTFISVKGIYFQAEVQGQKITWLTPHALQQVLTDDVDFNVMLSFLEFYETLLGFVNFKLYHSINVNYPPILDPRLEALAAELYALCRYMSAGSRRMIGNSQSDEVMEDKDEKSKADGITEEEKDVKNKASSKADESELRLAQLQHQLPTNEPGALMNLVEESTADDADDDDTKECKGLFKNLKFYLSREVPRESLLFIIPAFGGTVSWEGEGAPFKEVDEDITHQIVDRPTQSHVFLSREYVQPQWVFDCVNARIILPTEGYLVGRVPPPHLSPFVDNDAEGYIPEYAETIKRLQAAARNEVLPLPGIGDEDLDNSLVAAMMDRTESNEAAEKKRKLEMLEKQYHDELKMEIDGVAFSSLSNKEANKSPDAKDDTQSDHEADAIKQEEKDDDDIGTALMSRKQQGLYKAMKMGKEKKKEKIELLKKRKKNADSSASSKKRH</sequence>
<dbReference type="GO" id="GO:0005654">
    <property type="term" value="C:nucleoplasm"/>
    <property type="evidence" value="ECO:0007669"/>
    <property type="project" value="UniProtKB-SubCell"/>
</dbReference>
<dbReference type="CDD" id="cd17709">
    <property type="entry name" value="BRCT_pescadillo_like"/>
    <property type="match status" value="1"/>
</dbReference>
<dbReference type="KEGG" id="sbi:8062948"/>
<dbReference type="InterPro" id="IPR001357">
    <property type="entry name" value="BRCT_dom"/>
</dbReference>
<keyword evidence="3 4" id="KW-0539">Nucleus</keyword>
<evidence type="ECO:0000256" key="4">
    <source>
        <dbReference type="HAMAP-Rule" id="MF_03028"/>
    </source>
</evidence>
<feature type="compositionally biased region" description="Low complexity" evidence="5">
    <location>
        <begin position="610"/>
        <end position="619"/>
    </location>
</feature>
<evidence type="ECO:0000259" key="6">
    <source>
        <dbReference type="PROSITE" id="PS50172"/>
    </source>
</evidence>
<proteinExistence type="inferred from homology"/>
<dbReference type="GO" id="GO:0000466">
    <property type="term" value="P:maturation of 5.8S rRNA from tricistronic rRNA transcript (SSU-rRNA, 5.8S rRNA, LSU-rRNA)"/>
    <property type="evidence" value="ECO:0007669"/>
    <property type="project" value="UniProtKB-UniRule"/>
</dbReference>
<dbReference type="Gramene" id="EER93615">
    <property type="protein sequence ID" value="EER93615"/>
    <property type="gene ID" value="SORBI_3001G126600"/>
</dbReference>
<dbReference type="GO" id="GO:0005730">
    <property type="term" value="C:nucleolus"/>
    <property type="evidence" value="ECO:0007669"/>
    <property type="project" value="UniProtKB-SubCell"/>
</dbReference>
<feature type="compositionally biased region" description="Basic and acidic residues" evidence="5">
    <location>
        <begin position="542"/>
        <end position="566"/>
    </location>
</feature>
<dbReference type="InterPro" id="IPR036420">
    <property type="entry name" value="BRCT_dom_sf"/>
</dbReference>
<dbReference type="PANTHER" id="PTHR12221">
    <property type="entry name" value="PESCADILLO - RELATED"/>
    <property type="match status" value="1"/>
</dbReference>
<feature type="coiled-coil region" evidence="4">
    <location>
        <begin position="501"/>
        <end position="528"/>
    </location>
</feature>
<evidence type="ECO:0000256" key="3">
    <source>
        <dbReference type="ARBA" id="ARBA00023242"/>
    </source>
</evidence>
<reference evidence="7" key="1">
    <citation type="journal article" date="2019" name="BMC Genomics">
        <title>A new reference genome for Sorghum bicolor reveals high levels of sequence similarity between sweet and grain genotypes: implications for the genetics of sugar metabolism.</title>
        <authorList>
            <person name="Cooper E.A."/>
            <person name="Brenton Z.W."/>
            <person name="Flinn B.S."/>
            <person name="Jenkins J."/>
            <person name="Shu S."/>
            <person name="Flowers D."/>
            <person name="Luo F."/>
            <person name="Wang Y."/>
            <person name="Xia P."/>
            <person name="Barry K."/>
            <person name="Daum C."/>
            <person name="Lipzen A."/>
            <person name="Yoshinaga Y."/>
            <person name="Schmutz J."/>
            <person name="Saski C."/>
            <person name="Vermerris W."/>
            <person name="Kresovich S."/>
        </authorList>
    </citation>
    <scope>NUCLEOTIDE SEQUENCE</scope>
</reference>
<feature type="compositionally biased region" description="Basic and acidic residues" evidence="5">
    <location>
        <begin position="301"/>
        <end position="311"/>
    </location>
</feature>
<comment type="subcellular location">
    <subcellularLocation>
        <location evidence="4">Nucleus</location>
        <location evidence="4">Nucleolus</location>
    </subcellularLocation>
    <subcellularLocation>
        <location evidence="4">Nucleus</location>
        <location evidence="4">Nucleoplasm</location>
    </subcellularLocation>
</comment>
<dbReference type="Pfam" id="PF06732">
    <property type="entry name" value="Pescadillo_N"/>
    <property type="match status" value="1"/>
</dbReference>
<dbReference type="Proteomes" id="UP000807115">
    <property type="component" value="Chromosome 1"/>
</dbReference>
<evidence type="ECO:0000256" key="1">
    <source>
        <dbReference type="ARBA" id="ARBA00022517"/>
    </source>
</evidence>
<dbReference type="PROSITE" id="PS50172">
    <property type="entry name" value="BRCT"/>
    <property type="match status" value="1"/>
</dbReference>
<keyword evidence="1 4" id="KW-0690">Ribosome biogenesis</keyword>
<dbReference type="EMBL" id="CM027680">
    <property type="protein sequence ID" value="KAG0548036.1"/>
    <property type="molecule type" value="Genomic_DNA"/>
</dbReference>
<gene>
    <name evidence="7" type="ORF">BDA96_01G132000</name>
</gene>
<dbReference type="HAMAP" id="MF_03028">
    <property type="entry name" value="Pescadillo"/>
    <property type="match status" value="1"/>
</dbReference>
<dbReference type="GO" id="GO:0000463">
    <property type="term" value="P:maturation of LSU-rRNA from tricistronic rRNA transcript (SSU-rRNA, 5.8S rRNA, LSU-rRNA)"/>
    <property type="evidence" value="ECO:0007669"/>
    <property type="project" value="UniProtKB-UniRule"/>
</dbReference>
<comment type="function">
    <text evidence="4">Required for maturation of ribosomal RNAs and formation of the large ribosomal subunit.</text>
</comment>
<keyword evidence="4" id="KW-0175">Coiled coil</keyword>
<name>A0A921UZZ0_SORBI</name>
<accession>A0A921UZZ0</accession>
<feature type="region of interest" description="Disordered" evidence="5">
    <location>
        <begin position="540"/>
        <end position="619"/>
    </location>
</feature>
<dbReference type="FunFam" id="3.40.50.10190:FF:000002">
    <property type="entry name" value="Pescadillo homolog"/>
    <property type="match status" value="1"/>
</dbReference>
<feature type="region of interest" description="Disordered" evidence="5">
    <location>
        <begin position="277"/>
        <end position="311"/>
    </location>
</feature>
<reference evidence="7" key="2">
    <citation type="submission" date="2020-10" db="EMBL/GenBank/DDBJ databases">
        <authorList>
            <person name="Cooper E.A."/>
            <person name="Brenton Z.W."/>
            <person name="Flinn B.S."/>
            <person name="Jenkins J."/>
            <person name="Shu S."/>
            <person name="Flowers D."/>
            <person name="Luo F."/>
            <person name="Wang Y."/>
            <person name="Xia P."/>
            <person name="Barry K."/>
            <person name="Daum C."/>
            <person name="Lipzen A."/>
            <person name="Yoshinaga Y."/>
            <person name="Schmutz J."/>
            <person name="Saski C."/>
            <person name="Vermerris W."/>
            <person name="Kresovich S."/>
        </authorList>
    </citation>
    <scope>NUCLEOTIDE SEQUENCE</scope>
</reference>
<dbReference type="Gene3D" id="3.40.50.10190">
    <property type="entry name" value="BRCT domain"/>
    <property type="match status" value="1"/>
</dbReference>